<feature type="transmembrane region" description="Helical" evidence="8">
    <location>
        <begin position="324"/>
        <end position="346"/>
    </location>
</feature>
<comment type="caution">
    <text evidence="11">The sequence shown here is derived from an EMBL/GenBank/DDBJ whole genome shotgun (WGS) entry which is preliminary data.</text>
</comment>
<dbReference type="PROSITE" id="PS50928">
    <property type="entry name" value="ABC_TM1"/>
    <property type="match status" value="1"/>
</dbReference>
<feature type="transmembrane region" description="Helical" evidence="8">
    <location>
        <begin position="280"/>
        <end position="303"/>
    </location>
</feature>
<evidence type="ECO:0000256" key="2">
    <source>
        <dbReference type="ARBA" id="ARBA00007069"/>
    </source>
</evidence>
<dbReference type="InterPro" id="IPR035906">
    <property type="entry name" value="MetI-like_sf"/>
</dbReference>
<accession>A0A0P9VPT6</accession>
<evidence type="ECO:0000256" key="7">
    <source>
        <dbReference type="ARBA" id="ARBA00023136"/>
    </source>
</evidence>
<name>A0A0P9VPT6_PSEA0</name>
<evidence type="ECO:0000256" key="3">
    <source>
        <dbReference type="ARBA" id="ARBA00022448"/>
    </source>
</evidence>
<dbReference type="PATRIC" id="fig|34065.5.peg.301"/>
<evidence type="ECO:0000256" key="5">
    <source>
        <dbReference type="ARBA" id="ARBA00022692"/>
    </source>
</evidence>
<dbReference type="Pfam" id="PF00528">
    <property type="entry name" value="BPD_transp_1"/>
    <property type="match status" value="1"/>
</dbReference>
<comment type="similarity">
    <text evidence="2">Belongs to the binding-protein-dependent transport system permease family. CysTW subfamily.</text>
</comment>
<dbReference type="GO" id="GO:0055085">
    <property type="term" value="P:transmembrane transport"/>
    <property type="evidence" value="ECO:0007669"/>
    <property type="project" value="InterPro"/>
</dbReference>
<feature type="domain" description="ABC transmembrane type-1" evidence="10">
    <location>
        <begin position="139"/>
        <end position="345"/>
    </location>
</feature>
<protein>
    <submittedName>
        <fullName evidence="11">Spermidine/putrescine ABC transporter permease</fullName>
    </submittedName>
</protein>
<feature type="transmembrane region" description="Helical" evidence="8">
    <location>
        <begin position="174"/>
        <end position="200"/>
    </location>
</feature>
<keyword evidence="7 8" id="KW-0472">Membrane</keyword>
<evidence type="ECO:0000256" key="4">
    <source>
        <dbReference type="ARBA" id="ARBA00022475"/>
    </source>
</evidence>
<dbReference type="Gene3D" id="1.10.3720.10">
    <property type="entry name" value="MetI-like"/>
    <property type="match status" value="1"/>
</dbReference>
<keyword evidence="6 8" id="KW-1133">Transmembrane helix</keyword>
<dbReference type="CDD" id="cd06261">
    <property type="entry name" value="TM_PBP2"/>
    <property type="match status" value="1"/>
</dbReference>
<evidence type="ECO:0000256" key="8">
    <source>
        <dbReference type="RuleBase" id="RU363032"/>
    </source>
</evidence>
<dbReference type="InterPro" id="IPR000515">
    <property type="entry name" value="MetI-like"/>
</dbReference>
<dbReference type="GO" id="GO:0005886">
    <property type="term" value="C:plasma membrane"/>
    <property type="evidence" value="ECO:0007669"/>
    <property type="project" value="UniProtKB-SubCell"/>
</dbReference>
<proteinExistence type="inferred from homology"/>
<dbReference type="EMBL" id="LJQU01000324">
    <property type="protein sequence ID" value="KPX92698.1"/>
    <property type="molecule type" value="Genomic_DNA"/>
</dbReference>
<evidence type="ECO:0000259" key="10">
    <source>
        <dbReference type="PROSITE" id="PS50928"/>
    </source>
</evidence>
<feature type="compositionally biased region" description="Polar residues" evidence="9">
    <location>
        <begin position="42"/>
        <end position="56"/>
    </location>
</feature>
<dbReference type="FunFam" id="1.10.3720.10:FF:000071">
    <property type="entry name" value="Binding-protein dependent transport system inner membrane protein"/>
    <property type="match status" value="1"/>
</dbReference>
<feature type="transmembrane region" description="Helical" evidence="8">
    <location>
        <begin position="143"/>
        <end position="167"/>
    </location>
</feature>
<evidence type="ECO:0000313" key="12">
    <source>
        <dbReference type="Proteomes" id="UP000050420"/>
    </source>
</evidence>
<organism evidence="11 12">
    <name type="scientific">Pseudomonas amygdali pv. mori</name>
    <dbReference type="NCBI Taxonomy" id="34065"/>
    <lineage>
        <taxon>Bacteria</taxon>
        <taxon>Pseudomonadati</taxon>
        <taxon>Pseudomonadota</taxon>
        <taxon>Gammaproteobacteria</taxon>
        <taxon>Pseudomonadales</taxon>
        <taxon>Pseudomonadaceae</taxon>
        <taxon>Pseudomonas</taxon>
        <taxon>Pseudomonas amygdali</taxon>
    </lineage>
</organism>
<comment type="subcellular location">
    <subcellularLocation>
        <location evidence="1 8">Cell membrane</location>
        <topology evidence="1 8">Multi-pass membrane protein</topology>
    </subcellularLocation>
</comment>
<evidence type="ECO:0000256" key="1">
    <source>
        <dbReference type="ARBA" id="ARBA00004651"/>
    </source>
</evidence>
<dbReference type="PANTHER" id="PTHR42929">
    <property type="entry name" value="INNER MEMBRANE ABC TRANSPORTER PERMEASE PROTEIN YDCU-RELATED-RELATED"/>
    <property type="match status" value="1"/>
</dbReference>
<dbReference type="AlphaFoldDB" id="A0A0P9VPT6"/>
<keyword evidence="5 8" id="KW-0812">Transmembrane</keyword>
<dbReference type="SUPFAM" id="SSF161098">
    <property type="entry name" value="MetI-like"/>
    <property type="match status" value="1"/>
</dbReference>
<evidence type="ECO:0000313" key="11">
    <source>
        <dbReference type="EMBL" id="KPX92698.1"/>
    </source>
</evidence>
<feature type="transmembrane region" description="Helical" evidence="8">
    <location>
        <begin position="93"/>
        <end position="113"/>
    </location>
</feature>
<dbReference type="PANTHER" id="PTHR42929:SF5">
    <property type="entry name" value="ABC TRANSPORTER PERMEASE PROTEIN"/>
    <property type="match status" value="1"/>
</dbReference>
<keyword evidence="3 8" id="KW-0813">Transport</keyword>
<sequence>MRAWTQHWHLTCRPPMLPIKSLSTSHTGPRMAQTLRHGGTNGWSSKNDSGRSSSTHPGRWCSAHHTAGAAHDKATSMQRSPSLAQRWRGSRNLLPALIFLGLFFFAPLIGLLLRGVLEPVPGLGNYEQLFANSAYSRVLLNTFSVAGLVTLFSLLLGFPLAWVITLVPRGWGRWILNIVLLSMWTSLLARTYSWLVLLQASGVVNKALMAMGIIDQPLEMVHNLTGVVIGMSYIMIPFIVLPLQATMQAIDPMVLQAGSICGASPWTNFFRVFLPLCRPGLFSGGLMVFVMSLGYYVTPALLGGAQNMMLPEFIVQQVQSFLNWGLASAAAALLVLITLVLFYFYLKLQPESPVGASNAR</sequence>
<feature type="region of interest" description="Disordered" evidence="9">
    <location>
        <begin position="19"/>
        <end position="59"/>
    </location>
</feature>
<evidence type="ECO:0000256" key="6">
    <source>
        <dbReference type="ARBA" id="ARBA00022989"/>
    </source>
</evidence>
<gene>
    <name evidence="11" type="ORF">ALO63_04457</name>
</gene>
<evidence type="ECO:0000256" key="9">
    <source>
        <dbReference type="SAM" id="MobiDB-lite"/>
    </source>
</evidence>
<reference evidence="11 12" key="1">
    <citation type="submission" date="2015-09" db="EMBL/GenBank/DDBJ databases">
        <title>Genome announcement of multiple Pseudomonas syringae strains.</title>
        <authorList>
            <person name="Thakur S."/>
            <person name="Wang P.W."/>
            <person name="Gong Y."/>
            <person name="Weir B.S."/>
            <person name="Guttman D.S."/>
        </authorList>
    </citation>
    <scope>NUCLEOTIDE SEQUENCE [LARGE SCALE GENOMIC DNA]</scope>
    <source>
        <strain evidence="11 12">ICMP4331</strain>
    </source>
</reference>
<keyword evidence="4" id="KW-1003">Cell membrane</keyword>
<feature type="transmembrane region" description="Helical" evidence="8">
    <location>
        <begin position="220"/>
        <end position="241"/>
    </location>
</feature>
<dbReference type="Proteomes" id="UP000050420">
    <property type="component" value="Unassembled WGS sequence"/>
</dbReference>